<dbReference type="OrthoDB" id="9773927at2"/>
<dbReference type="KEGG" id="ral:Rumal_1724"/>
<dbReference type="Proteomes" id="UP000006919">
    <property type="component" value="Chromosome"/>
</dbReference>
<name>E6UIV6_RUMA7</name>
<dbReference type="Pfam" id="PF14907">
    <property type="entry name" value="NTP_transf_5"/>
    <property type="match status" value="1"/>
</dbReference>
<accession>E6UIV6</accession>
<dbReference type="RefSeq" id="WP_013498387.1">
    <property type="nucleotide sequence ID" value="NC_014833.1"/>
</dbReference>
<proteinExistence type="predicted"/>
<dbReference type="HOGENOM" id="CLU_046245_1_1_9"/>
<evidence type="ECO:0008006" key="3">
    <source>
        <dbReference type="Google" id="ProtNLM"/>
    </source>
</evidence>
<dbReference type="AlphaFoldDB" id="E6UIV6"/>
<dbReference type="InterPro" id="IPR039498">
    <property type="entry name" value="NTP_transf_5"/>
</dbReference>
<protein>
    <recommendedName>
        <fullName evidence="3">Nucleotidyltransferase</fullName>
    </recommendedName>
</protein>
<sequence length="367" mass="43225">MNQNYNDIIYLLYCAVNGIEPDSVRIKDIDIERLYQLAKYHTVRAAVNIALKSAGVVDNKFDQAYKKALRKNIYLDMERISILSDFENNRIWHMPLKGAVLKDLYPENGMREMSDNDILFDKDKQELTYKIMLSHGYTAEHYGISNHDVYQKPPVLNFELHTSLFDTSHPEPLYSYYADTKSMLLKDEGCEYSYHFSDEDFYVYMTAHEWKHYNSSGTGIRSLLDCYVFLKSKGDTLDFDYITEQCRKLKIEDFEKERRTLADKVFSSENLPDLSENEEKMLMYYLTAGTYGNFDNTMKKALQDQTKSGYILRNMFPNVDYMKRSVKFVNKCPVLYPIGIVYRWGRILVIRRNYLKNIIKAVNKYGK</sequence>
<evidence type="ECO:0000313" key="1">
    <source>
        <dbReference type="EMBL" id="ADU22222.1"/>
    </source>
</evidence>
<dbReference type="EMBL" id="CP002403">
    <property type="protein sequence ID" value="ADU22222.1"/>
    <property type="molecule type" value="Genomic_DNA"/>
</dbReference>
<organism evidence="1 2">
    <name type="scientific">Ruminococcus albus (strain ATCC 27210 / DSM 20455 / JCM 14654 / NCDO 2250 / 7)</name>
    <dbReference type="NCBI Taxonomy" id="697329"/>
    <lineage>
        <taxon>Bacteria</taxon>
        <taxon>Bacillati</taxon>
        <taxon>Bacillota</taxon>
        <taxon>Clostridia</taxon>
        <taxon>Eubacteriales</taxon>
        <taxon>Oscillospiraceae</taxon>
        <taxon>Ruminococcus</taxon>
    </lineage>
</organism>
<dbReference type="eggNOG" id="ENOG502ZBU0">
    <property type="taxonomic scope" value="Bacteria"/>
</dbReference>
<dbReference type="STRING" id="697329.Rumal_1724"/>
<reference evidence="1 2" key="1">
    <citation type="journal article" date="2011" name="J. Bacteriol.">
        <title>Complete genome of the cellulolytic ruminal bacterium Ruminococcus albus 7.</title>
        <authorList>
            <person name="Suen G."/>
            <person name="Stevenson D.M."/>
            <person name="Bruce D.C."/>
            <person name="Chertkov O."/>
            <person name="Copeland A."/>
            <person name="Cheng J.F."/>
            <person name="Detter C."/>
            <person name="Detter J.C."/>
            <person name="Goodwin L.A."/>
            <person name="Han C.S."/>
            <person name="Hauser L.J."/>
            <person name="Ivanova N.N."/>
            <person name="Kyrpides N.C."/>
            <person name="Land M.L."/>
            <person name="Lapidus A."/>
            <person name="Lucas S."/>
            <person name="Ovchinnikova G."/>
            <person name="Pitluck S."/>
            <person name="Tapia R."/>
            <person name="Woyke T."/>
            <person name="Boyum J."/>
            <person name="Mead D."/>
            <person name="Weimer P.J."/>
        </authorList>
    </citation>
    <scope>NUCLEOTIDE SEQUENCE [LARGE SCALE GENOMIC DNA]</scope>
    <source>
        <strain evidence="2">ATCC 27210 / DSM 20455 / JCM 14654 / NCDO 2250 / 7</strain>
    </source>
</reference>
<gene>
    <name evidence="1" type="ordered locus">Rumal_1724</name>
</gene>
<evidence type="ECO:0000313" key="2">
    <source>
        <dbReference type="Proteomes" id="UP000006919"/>
    </source>
</evidence>